<evidence type="ECO:0000313" key="2">
    <source>
        <dbReference type="EnsemblPlants" id="Solyc02g032825.1.1.1"/>
    </source>
</evidence>
<evidence type="ECO:0000313" key="3">
    <source>
        <dbReference type="Proteomes" id="UP000004994"/>
    </source>
</evidence>
<dbReference type="Proteomes" id="UP000004994">
    <property type="component" value="Chromosome 2"/>
</dbReference>
<name>A0A3Q7EXN5_SOLLC</name>
<accession>A0A3Q7EXN5</accession>
<feature type="domain" description="Reverse transcriptase zinc-binding" evidence="1">
    <location>
        <begin position="50"/>
        <end position="134"/>
    </location>
</feature>
<dbReference type="STRING" id="4081.A0A3Q7EXN5"/>
<dbReference type="InterPro" id="IPR026960">
    <property type="entry name" value="RVT-Znf"/>
</dbReference>
<proteinExistence type="predicted"/>
<dbReference type="PANTHER" id="PTHR33116:SF66">
    <property type="entry name" value="REVERSE TRANSCRIPTASE ZINC-BINDING DOMAIN-CONTAINING PROTEIN"/>
    <property type="match status" value="1"/>
</dbReference>
<reference evidence="2" key="2">
    <citation type="submission" date="2019-01" db="UniProtKB">
        <authorList>
            <consortium name="EnsemblPlants"/>
        </authorList>
    </citation>
    <scope>IDENTIFICATION</scope>
    <source>
        <strain evidence="2">cv. Heinz 1706</strain>
    </source>
</reference>
<organism evidence="2">
    <name type="scientific">Solanum lycopersicum</name>
    <name type="common">Tomato</name>
    <name type="synonym">Lycopersicon esculentum</name>
    <dbReference type="NCBI Taxonomy" id="4081"/>
    <lineage>
        <taxon>Eukaryota</taxon>
        <taxon>Viridiplantae</taxon>
        <taxon>Streptophyta</taxon>
        <taxon>Embryophyta</taxon>
        <taxon>Tracheophyta</taxon>
        <taxon>Spermatophyta</taxon>
        <taxon>Magnoliopsida</taxon>
        <taxon>eudicotyledons</taxon>
        <taxon>Gunneridae</taxon>
        <taxon>Pentapetalae</taxon>
        <taxon>asterids</taxon>
        <taxon>lamiids</taxon>
        <taxon>Solanales</taxon>
        <taxon>Solanaceae</taxon>
        <taxon>Solanoideae</taxon>
        <taxon>Solaneae</taxon>
        <taxon>Solanum</taxon>
        <taxon>Solanum subgen. Lycopersicon</taxon>
    </lineage>
</organism>
<evidence type="ECO:0000259" key="1">
    <source>
        <dbReference type="Pfam" id="PF13966"/>
    </source>
</evidence>
<keyword evidence="3" id="KW-1185">Reference proteome</keyword>
<dbReference type="InParanoid" id="A0A3Q7EXN5"/>
<dbReference type="AlphaFoldDB" id="A0A3Q7EXN5"/>
<reference evidence="2" key="1">
    <citation type="journal article" date="2012" name="Nature">
        <title>The tomato genome sequence provides insights into fleshy fruit evolution.</title>
        <authorList>
            <consortium name="Tomato Genome Consortium"/>
        </authorList>
    </citation>
    <scope>NUCLEOTIDE SEQUENCE [LARGE SCALE GENOMIC DNA]</scope>
    <source>
        <strain evidence="2">cv. Heinz 1706</strain>
    </source>
</reference>
<dbReference type="Pfam" id="PF13966">
    <property type="entry name" value="zf-RVT"/>
    <property type="match status" value="1"/>
</dbReference>
<dbReference type="Gramene" id="Solyc02g032825.1.1">
    <property type="protein sequence ID" value="Solyc02g032825.1.1.1"/>
    <property type="gene ID" value="Solyc02g032825.1"/>
</dbReference>
<protein>
    <recommendedName>
        <fullName evidence="1">Reverse transcriptase zinc-binding domain-containing protein</fullName>
    </recommendedName>
</protein>
<dbReference type="EnsemblPlants" id="Solyc02g032825.1.1">
    <property type="protein sequence ID" value="Solyc02g032825.1.1.1"/>
    <property type="gene ID" value="Solyc02g032825.1"/>
</dbReference>
<dbReference type="OMA" id="SAWIKWI"/>
<sequence length="210" mass="24746">MGSHVLWETKGLMGCSRTSSFMGGEENTPSAQRTLGFDWNEEYVEQIDKFSIEQLYKALRGDYQKVEWRRLTYNNVACPKWIFAFYLALQSRLLTNDRLATWGCVEDVHCVLCGTDGDSHNHIFFRSLFSSQVWQKVFCWQSIHGKARGWEEETTWVIAECKGKQARAEVYRMSLAATIYLIWQERNQQIFQKITRTLTSWKIRLFKRCI</sequence>
<dbReference type="PANTHER" id="PTHR33116">
    <property type="entry name" value="REVERSE TRANSCRIPTASE ZINC-BINDING DOMAIN-CONTAINING PROTEIN-RELATED-RELATED"/>
    <property type="match status" value="1"/>
</dbReference>